<feature type="region of interest" description="Disordered" evidence="1">
    <location>
        <begin position="29"/>
        <end position="98"/>
    </location>
</feature>
<dbReference type="Pfam" id="PF16794">
    <property type="entry name" value="fn3_4"/>
    <property type="match status" value="1"/>
</dbReference>
<dbReference type="EMBL" id="CARXXK010000002">
    <property type="protein sequence ID" value="CAI6354916.1"/>
    <property type="molecule type" value="Genomic_DNA"/>
</dbReference>
<dbReference type="GO" id="GO:0005667">
    <property type="term" value="C:transcription regulator complex"/>
    <property type="evidence" value="ECO:0007669"/>
    <property type="project" value="TreeGrafter"/>
</dbReference>
<gene>
    <name evidence="3" type="ORF">MEUPH1_LOCUS10838</name>
</gene>
<dbReference type="InterPro" id="IPR056565">
    <property type="entry name" value="Fn3_ATF7IP"/>
</dbReference>
<dbReference type="InterPro" id="IPR026085">
    <property type="entry name" value="ATF7-int"/>
</dbReference>
<evidence type="ECO:0000313" key="3">
    <source>
        <dbReference type="EMBL" id="CAI6354916.1"/>
    </source>
</evidence>
<accession>A0AAV0WGC8</accession>
<evidence type="ECO:0000259" key="2">
    <source>
        <dbReference type="Pfam" id="PF16794"/>
    </source>
</evidence>
<reference evidence="3 4" key="1">
    <citation type="submission" date="2023-01" db="EMBL/GenBank/DDBJ databases">
        <authorList>
            <person name="Whitehead M."/>
        </authorList>
    </citation>
    <scope>NUCLEOTIDE SEQUENCE [LARGE SCALE GENOMIC DNA]</scope>
</reference>
<dbReference type="GO" id="GO:0003712">
    <property type="term" value="F:transcription coregulator activity"/>
    <property type="evidence" value="ECO:0007669"/>
    <property type="project" value="TreeGrafter"/>
</dbReference>
<dbReference type="Proteomes" id="UP001160148">
    <property type="component" value="Unassembled WGS sequence"/>
</dbReference>
<proteinExistence type="predicted"/>
<sequence>MDSTRITITIDAGTDILATLTNAIVGGRGAGTSQAAVTGAGPSTREEANRKGKAETGRAVAKKNESSKRRKAESAAAVQRSRSPIGRRRIPPLPYPPKHKINTAWRKVPPIPKLTVATSPPKVRLTWDDGISLGSYHLYAVIAGHELYGCVFGDEDDSEDARWEKLTFVKAAPPSHNRRQPVSCTISNMDTEADYYFAVRPVDVHDRRGPFAIVYVRL</sequence>
<dbReference type="PANTHER" id="PTHR23210:SF26">
    <property type="entry name" value="ACTIVATING TRANSCRIPTION FACTOR 7-INTERACTING PROTEIN 1"/>
    <property type="match status" value="1"/>
</dbReference>
<feature type="compositionally biased region" description="Basic and acidic residues" evidence="1">
    <location>
        <begin position="44"/>
        <end position="67"/>
    </location>
</feature>
<evidence type="ECO:0000256" key="1">
    <source>
        <dbReference type="SAM" id="MobiDB-lite"/>
    </source>
</evidence>
<comment type="caution">
    <text evidence="3">The sequence shown here is derived from an EMBL/GenBank/DDBJ whole genome shotgun (WGS) entry which is preliminary data.</text>
</comment>
<dbReference type="AlphaFoldDB" id="A0AAV0WGC8"/>
<name>A0AAV0WGC8_9HEMI</name>
<keyword evidence="4" id="KW-1185">Reference proteome</keyword>
<protein>
    <recommendedName>
        <fullName evidence="2">Activating transcription factor 7-interacting protein Fn3 domain-containing protein</fullName>
    </recommendedName>
</protein>
<evidence type="ECO:0000313" key="4">
    <source>
        <dbReference type="Proteomes" id="UP001160148"/>
    </source>
</evidence>
<dbReference type="PANTHER" id="PTHR23210">
    <property type="entry name" value="ACTIVATING TRANSCRIPTION FACTOR 7 INTERACTING PROTEIN"/>
    <property type="match status" value="1"/>
</dbReference>
<dbReference type="GO" id="GO:0005634">
    <property type="term" value="C:nucleus"/>
    <property type="evidence" value="ECO:0007669"/>
    <property type="project" value="TreeGrafter"/>
</dbReference>
<feature type="domain" description="Activating transcription factor 7-interacting protein Fn3" evidence="2">
    <location>
        <begin position="108"/>
        <end position="214"/>
    </location>
</feature>
<dbReference type="GO" id="GO:0006355">
    <property type="term" value="P:regulation of DNA-templated transcription"/>
    <property type="evidence" value="ECO:0007669"/>
    <property type="project" value="TreeGrafter"/>
</dbReference>
<feature type="compositionally biased region" description="Low complexity" evidence="1">
    <location>
        <begin position="74"/>
        <end position="84"/>
    </location>
</feature>
<organism evidence="3 4">
    <name type="scientific">Macrosiphum euphorbiae</name>
    <name type="common">potato aphid</name>
    <dbReference type="NCBI Taxonomy" id="13131"/>
    <lineage>
        <taxon>Eukaryota</taxon>
        <taxon>Metazoa</taxon>
        <taxon>Ecdysozoa</taxon>
        <taxon>Arthropoda</taxon>
        <taxon>Hexapoda</taxon>
        <taxon>Insecta</taxon>
        <taxon>Pterygota</taxon>
        <taxon>Neoptera</taxon>
        <taxon>Paraneoptera</taxon>
        <taxon>Hemiptera</taxon>
        <taxon>Sternorrhyncha</taxon>
        <taxon>Aphidomorpha</taxon>
        <taxon>Aphidoidea</taxon>
        <taxon>Aphididae</taxon>
        <taxon>Macrosiphini</taxon>
        <taxon>Macrosiphum</taxon>
    </lineage>
</organism>